<sequence length="77" mass="8649">MFALAKQKILVLLEAFHYRYVDPIPSDSTFLTYDHAATFHPSIIRLKAILDSGELGAIKSVDAFLGVPRGWEGRYPI</sequence>
<proteinExistence type="predicted"/>
<accession>A0A5C3Q8S8</accession>
<dbReference type="EMBL" id="ML178839">
    <property type="protein sequence ID" value="TFK98465.1"/>
    <property type="molecule type" value="Genomic_DNA"/>
</dbReference>
<dbReference type="AlphaFoldDB" id="A0A5C3Q8S8"/>
<evidence type="ECO:0000313" key="1">
    <source>
        <dbReference type="EMBL" id="TFK98465.1"/>
    </source>
</evidence>
<organism evidence="1 2">
    <name type="scientific">Pterulicium gracile</name>
    <dbReference type="NCBI Taxonomy" id="1884261"/>
    <lineage>
        <taxon>Eukaryota</taxon>
        <taxon>Fungi</taxon>
        <taxon>Dikarya</taxon>
        <taxon>Basidiomycota</taxon>
        <taxon>Agaricomycotina</taxon>
        <taxon>Agaricomycetes</taxon>
        <taxon>Agaricomycetidae</taxon>
        <taxon>Agaricales</taxon>
        <taxon>Pleurotineae</taxon>
        <taxon>Pterulaceae</taxon>
        <taxon>Pterulicium</taxon>
    </lineage>
</organism>
<gene>
    <name evidence="1" type="ORF">BDV98DRAFT_572725</name>
</gene>
<reference evidence="1 2" key="1">
    <citation type="journal article" date="2019" name="Nat. Ecol. Evol.">
        <title>Megaphylogeny resolves global patterns of mushroom evolution.</title>
        <authorList>
            <person name="Varga T."/>
            <person name="Krizsan K."/>
            <person name="Foldi C."/>
            <person name="Dima B."/>
            <person name="Sanchez-Garcia M."/>
            <person name="Sanchez-Ramirez S."/>
            <person name="Szollosi G.J."/>
            <person name="Szarkandi J.G."/>
            <person name="Papp V."/>
            <person name="Albert L."/>
            <person name="Andreopoulos W."/>
            <person name="Angelini C."/>
            <person name="Antonin V."/>
            <person name="Barry K.W."/>
            <person name="Bougher N.L."/>
            <person name="Buchanan P."/>
            <person name="Buyck B."/>
            <person name="Bense V."/>
            <person name="Catcheside P."/>
            <person name="Chovatia M."/>
            <person name="Cooper J."/>
            <person name="Damon W."/>
            <person name="Desjardin D."/>
            <person name="Finy P."/>
            <person name="Geml J."/>
            <person name="Haridas S."/>
            <person name="Hughes K."/>
            <person name="Justo A."/>
            <person name="Karasinski D."/>
            <person name="Kautmanova I."/>
            <person name="Kiss B."/>
            <person name="Kocsube S."/>
            <person name="Kotiranta H."/>
            <person name="LaButti K.M."/>
            <person name="Lechner B.E."/>
            <person name="Liimatainen K."/>
            <person name="Lipzen A."/>
            <person name="Lukacs Z."/>
            <person name="Mihaltcheva S."/>
            <person name="Morgado L.N."/>
            <person name="Niskanen T."/>
            <person name="Noordeloos M.E."/>
            <person name="Ohm R.A."/>
            <person name="Ortiz-Santana B."/>
            <person name="Ovrebo C."/>
            <person name="Racz N."/>
            <person name="Riley R."/>
            <person name="Savchenko A."/>
            <person name="Shiryaev A."/>
            <person name="Soop K."/>
            <person name="Spirin V."/>
            <person name="Szebenyi C."/>
            <person name="Tomsovsky M."/>
            <person name="Tulloss R.E."/>
            <person name="Uehling J."/>
            <person name="Grigoriev I.V."/>
            <person name="Vagvolgyi C."/>
            <person name="Papp T."/>
            <person name="Martin F.M."/>
            <person name="Miettinen O."/>
            <person name="Hibbett D.S."/>
            <person name="Nagy L.G."/>
        </authorList>
    </citation>
    <scope>NUCLEOTIDE SEQUENCE [LARGE SCALE GENOMIC DNA]</scope>
    <source>
        <strain evidence="1 2">CBS 309.79</strain>
    </source>
</reference>
<evidence type="ECO:0000313" key="2">
    <source>
        <dbReference type="Proteomes" id="UP000305067"/>
    </source>
</evidence>
<dbReference type="OrthoDB" id="64915at2759"/>
<protein>
    <submittedName>
        <fullName evidence="1">Uncharacterized protein</fullName>
    </submittedName>
</protein>
<keyword evidence="2" id="KW-1185">Reference proteome</keyword>
<dbReference type="STRING" id="1884261.A0A5C3Q8S8"/>
<name>A0A5C3Q8S8_9AGAR</name>
<dbReference type="Proteomes" id="UP000305067">
    <property type="component" value="Unassembled WGS sequence"/>
</dbReference>